<organism evidence="2 3">
    <name type="scientific">Bacillus selenitireducens (strain ATCC 700615 / DSM 15326 / MLS10)</name>
    <dbReference type="NCBI Taxonomy" id="439292"/>
    <lineage>
        <taxon>Bacteria</taxon>
        <taxon>Bacillati</taxon>
        <taxon>Bacillota</taxon>
        <taxon>Bacilli</taxon>
        <taxon>Bacillales</taxon>
        <taxon>Bacillaceae</taxon>
        <taxon>Salisediminibacterium</taxon>
    </lineage>
</organism>
<dbReference type="AlphaFoldDB" id="D6XV32"/>
<keyword evidence="2" id="KW-0808">Transferase</keyword>
<dbReference type="PANTHER" id="PTHR47739:SF1">
    <property type="entry name" value="TRNA1(VAL) (ADENINE(37)-N6)-METHYLTRANSFERASE"/>
    <property type="match status" value="1"/>
</dbReference>
<keyword evidence="2" id="KW-0489">Methyltransferase</keyword>
<dbReference type="Pfam" id="PF05175">
    <property type="entry name" value="MTS"/>
    <property type="match status" value="1"/>
</dbReference>
<evidence type="ECO:0000313" key="3">
    <source>
        <dbReference type="Proteomes" id="UP000000271"/>
    </source>
</evidence>
<name>D6XV32_BACIE</name>
<dbReference type="InterPro" id="IPR029063">
    <property type="entry name" value="SAM-dependent_MTases_sf"/>
</dbReference>
<dbReference type="Proteomes" id="UP000000271">
    <property type="component" value="Chromosome"/>
</dbReference>
<dbReference type="KEGG" id="bse:Bsel_0039"/>
<evidence type="ECO:0000259" key="1">
    <source>
        <dbReference type="Pfam" id="PF05175"/>
    </source>
</evidence>
<evidence type="ECO:0000313" key="2">
    <source>
        <dbReference type="EMBL" id="ADH97590.1"/>
    </source>
</evidence>
<dbReference type="eggNOG" id="COG4123">
    <property type="taxonomic scope" value="Bacteria"/>
</dbReference>
<sequence length="241" mass="26930">MQERHDLLPGSCRKIVQRADLFSYSMDAVLLGKFATITKKTGRIIDLCSGTGAVPLVMSERTNAAIDAIEIQEALVTMSRKTMAINGVSERVTIHHGDVSDAGAVVPWNRFDLVTCNPPYFKVTEDADLDGHDPFVVARHEVHLSLEVMIETAKKLLKSKGRLAMVHRPERTGDIFAALEAQRFQAKRMQFVHPDQSREANMVLIEAVRDGQPGLSVLPPLIVYDETKDFTKEFRDHYVSS</sequence>
<dbReference type="GO" id="GO:0008168">
    <property type="term" value="F:methyltransferase activity"/>
    <property type="evidence" value="ECO:0007669"/>
    <property type="project" value="UniProtKB-KW"/>
</dbReference>
<keyword evidence="3" id="KW-1185">Reference proteome</keyword>
<dbReference type="CDD" id="cd02440">
    <property type="entry name" value="AdoMet_MTases"/>
    <property type="match status" value="1"/>
</dbReference>
<proteinExistence type="predicted"/>
<dbReference type="InterPro" id="IPR007848">
    <property type="entry name" value="Small_mtfrase_dom"/>
</dbReference>
<dbReference type="InterPro" id="IPR050210">
    <property type="entry name" value="tRNA_Adenine-N(6)_MTase"/>
</dbReference>
<dbReference type="SUPFAM" id="SSF53335">
    <property type="entry name" value="S-adenosyl-L-methionine-dependent methyltransferases"/>
    <property type="match status" value="1"/>
</dbReference>
<feature type="domain" description="Methyltransferase small" evidence="1">
    <location>
        <begin position="29"/>
        <end position="169"/>
    </location>
</feature>
<dbReference type="STRING" id="439292.Bsel_0039"/>
<protein>
    <submittedName>
        <fullName evidence="2">Methyltransferase small</fullName>
    </submittedName>
</protein>
<dbReference type="GO" id="GO:0032259">
    <property type="term" value="P:methylation"/>
    <property type="evidence" value="ECO:0007669"/>
    <property type="project" value="UniProtKB-KW"/>
</dbReference>
<gene>
    <name evidence="2" type="ordered locus">Bsel_0039</name>
</gene>
<dbReference type="RefSeq" id="WP_013171020.1">
    <property type="nucleotide sequence ID" value="NC_014219.1"/>
</dbReference>
<dbReference type="OrthoDB" id="9777257at2"/>
<dbReference type="HOGENOM" id="CLU_061983_3_0_9"/>
<dbReference type="EMBL" id="CP001791">
    <property type="protein sequence ID" value="ADH97590.1"/>
    <property type="molecule type" value="Genomic_DNA"/>
</dbReference>
<accession>D6XV32</accession>
<dbReference type="Gene3D" id="3.40.50.150">
    <property type="entry name" value="Vaccinia Virus protein VP39"/>
    <property type="match status" value="1"/>
</dbReference>
<dbReference type="PANTHER" id="PTHR47739">
    <property type="entry name" value="TRNA1(VAL) (ADENINE(37)-N6)-METHYLTRANSFERASE"/>
    <property type="match status" value="1"/>
</dbReference>
<reference evidence="2" key="1">
    <citation type="submission" date="2009-10" db="EMBL/GenBank/DDBJ databases">
        <title>Complete sequence of Bacillus selenitireducens MLS10.</title>
        <authorList>
            <consortium name="US DOE Joint Genome Institute"/>
            <person name="Lucas S."/>
            <person name="Copeland A."/>
            <person name="Lapidus A."/>
            <person name="Glavina del Rio T."/>
            <person name="Dalin E."/>
            <person name="Tice H."/>
            <person name="Bruce D."/>
            <person name="Goodwin L."/>
            <person name="Pitluck S."/>
            <person name="Sims D."/>
            <person name="Brettin T."/>
            <person name="Detter J.C."/>
            <person name="Han C."/>
            <person name="Larimer F."/>
            <person name="Land M."/>
            <person name="Hauser L."/>
            <person name="Kyrpides N."/>
            <person name="Ovchinnikova G."/>
            <person name="Stolz J."/>
        </authorList>
    </citation>
    <scope>NUCLEOTIDE SEQUENCE [LARGE SCALE GENOMIC DNA]</scope>
    <source>
        <strain evidence="2">MLS10</strain>
    </source>
</reference>